<dbReference type="EMBL" id="FQWV01000003">
    <property type="protein sequence ID" value="SHH00360.1"/>
    <property type="molecule type" value="Genomic_DNA"/>
</dbReference>
<keyword evidence="2" id="KW-1185">Reference proteome</keyword>
<organism evidence="1 2">
    <name type="scientific">Halobaculum gomorrense</name>
    <dbReference type="NCBI Taxonomy" id="43928"/>
    <lineage>
        <taxon>Archaea</taxon>
        <taxon>Methanobacteriati</taxon>
        <taxon>Methanobacteriota</taxon>
        <taxon>Stenosarchaea group</taxon>
        <taxon>Halobacteria</taxon>
        <taxon>Halobacteriales</taxon>
        <taxon>Haloferacaceae</taxon>
        <taxon>Halobaculum</taxon>
    </lineage>
</organism>
<dbReference type="AlphaFoldDB" id="A0A1M5PF29"/>
<name>A0A1M5PF29_9EURY</name>
<reference evidence="1 2" key="1">
    <citation type="submission" date="2016-11" db="EMBL/GenBank/DDBJ databases">
        <authorList>
            <person name="Jaros S."/>
            <person name="Januszkiewicz K."/>
            <person name="Wedrychowicz H."/>
        </authorList>
    </citation>
    <scope>NUCLEOTIDE SEQUENCE [LARGE SCALE GENOMIC DNA]</scope>
    <source>
        <strain evidence="1 2">DSM 9297</strain>
    </source>
</reference>
<dbReference type="Proteomes" id="UP000184357">
    <property type="component" value="Unassembled WGS sequence"/>
</dbReference>
<proteinExistence type="predicted"/>
<accession>A0A1M5PF29</accession>
<sequence>MLGLSVGEICLGVDLDTGNVDDILKRIGQRLLVIREDTLVWFLDLPVMFFQCELNHHRWFTKEFPSGLNILLICI</sequence>
<gene>
    <name evidence="1" type="ORF">SAMN05443636_1574</name>
</gene>
<evidence type="ECO:0000313" key="1">
    <source>
        <dbReference type="EMBL" id="SHH00360.1"/>
    </source>
</evidence>
<dbReference type="STRING" id="43928.SAMN05443636_1574"/>
<evidence type="ECO:0000313" key="2">
    <source>
        <dbReference type="Proteomes" id="UP000184357"/>
    </source>
</evidence>
<protein>
    <submittedName>
        <fullName evidence="1">Uncharacterized protein</fullName>
    </submittedName>
</protein>